<dbReference type="Pfam" id="PF04216">
    <property type="entry name" value="FdhE_N"/>
    <property type="match status" value="1"/>
</dbReference>
<dbReference type="Proteomes" id="UP000239866">
    <property type="component" value="Unassembled WGS sequence"/>
</dbReference>
<accession>A0A2T1KT78</accession>
<dbReference type="Pfam" id="PF24859">
    <property type="entry name" value="FdhE_central"/>
    <property type="match status" value="1"/>
</dbReference>
<dbReference type="Pfam" id="PF24860">
    <property type="entry name" value="FdhE_C"/>
    <property type="match status" value="1"/>
</dbReference>
<dbReference type="RefSeq" id="WP_106760844.1">
    <property type="nucleotide sequence ID" value="NZ_PXNP01000009.1"/>
</dbReference>
<dbReference type="PANTHER" id="PTHR37689:SF1">
    <property type="entry name" value="PROTEIN FDHE"/>
    <property type="match status" value="1"/>
</dbReference>
<reference evidence="9 10" key="1">
    <citation type="submission" date="2018-03" db="EMBL/GenBank/DDBJ databases">
        <title>Marinobacter brunus sp. nov., a marine bacterium of Gamma-proteobacteria isolated from the surface seawater of the South China Sea.</title>
        <authorList>
            <person name="Cheng H."/>
            <person name="Wu Y.-H."/>
            <person name="Xamxidin M."/>
            <person name="Xu X.-W."/>
        </authorList>
    </citation>
    <scope>NUCLEOTIDE SEQUENCE [LARGE SCALE GENOMIC DNA]</scope>
    <source>
        <strain evidence="9 10">NH169-3</strain>
    </source>
</reference>
<dbReference type="InterPro" id="IPR006452">
    <property type="entry name" value="Formate_DH_accessory"/>
</dbReference>
<dbReference type="GO" id="GO:0008199">
    <property type="term" value="F:ferric iron binding"/>
    <property type="evidence" value="ECO:0007669"/>
    <property type="project" value="TreeGrafter"/>
</dbReference>
<dbReference type="CDD" id="cd16341">
    <property type="entry name" value="FdhE"/>
    <property type="match status" value="1"/>
</dbReference>
<dbReference type="PIRSF" id="PIRSF018296">
    <property type="entry name" value="Format_dh_formtn"/>
    <property type="match status" value="1"/>
</dbReference>
<feature type="compositionally biased region" description="Low complexity" evidence="5">
    <location>
        <begin position="300"/>
        <end position="314"/>
    </location>
</feature>
<evidence type="ECO:0000259" key="8">
    <source>
        <dbReference type="Pfam" id="PF24860"/>
    </source>
</evidence>
<evidence type="ECO:0000256" key="3">
    <source>
        <dbReference type="ARBA" id="ARBA00061033"/>
    </source>
</evidence>
<sequence>MSSKIIEPGQIEASATTPPFVLLPPKDVFARRAERLVSLAEGHPLGAYLSLMARVSKAQDAVLENPPELPTLDAQALSTALKHDMPPLSVDTLLRDNHWQPLLEAWLGRFREQNPELPDPVNQALEQLQQASAKQRLDWAEALVGGRFSELPGALVPFLGASLQLAWTLWLGQVDGKAIREREDQTECPCCGSLPVAGVIHHRRPADGVRYLVCSLCATQWHYVRLKCSHCLGTKGLEYLHFDDSPYGIRAESCPQCHTSLKQLYLENAPNSDAVAADLASLDLDMSLAEQGFHRRAPNLLLAPGGDGASADAPATRDTH</sequence>
<comment type="similarity">
    <text evidence="3 4">Belongs to the FdhE family.</text>
</comment>
<dbReference type="GO" id="GO:0051604">
    <property type="term" value="P:protein maturation"/>
    <property type="evidence" value="ECO:0007669"/>
    <property type="project" value="TreeGrafter"/>
</dbReference>
<evidence type="ECO:0000259" key="6">
    <source>
        <dbReference type="Pfam" id="PF04216"/>
    </source>
</evidence>
<comment type="subcellular location">
    <subcellularLocation>
        <location evidence="1 4">Cytoplasm</location>
    </subcellularLocation>
</comment>
<gene>
    <name evidence="4 9" type="primary">fdhE</name>
    <name evidence="9" type="ORF">C7H09_01245</name>
</gene>
<proteinExistence type="inferred from homology"/>
<feature type="domain" description="FdhE central" evidence="7">
    <location>
        <begin position="188"/>
        <end position="225"/>
    </location>
</feature>
<feature type="domain" description="FdhE C-terminal" evidence="8">
    <location>
        <begin position="226"/>
        <end position="302"/>
    </location>
</feature>
<evidence type="ECO:0000256" key="1">
    <source>
        <dbReference type="ARBA" id="ARBA00004496"/>
    </source>
</evidence>
<protein>
    <recommendedName>
        <fullName evidence="4">Protein FdhE homolog</fullName>
    </recommendedName>
</protein>
<evidence type="ECO:0000256" key="5">
    <source>
        <dbReference type="SAM" id="MobiDB-lite"/>
    </source>
</evidence>
<dbReference type="HAMAP" id="MF_00611">
    <property type="entry name" value="FdeH"/>
    <property type="match status" value="1"/>
</dbReference>
<keyword evidence="10" id="KW-1185">Reference proteome</keyword>
<dbReference type="NCBIfam" id="TIGR01562">
    <property type="entry name" value="FdhE"/>
    <property type="match status" value="1"/>
</dbReference>
<dbReference type="AlphaFoldDB" id="A0A2T1KT78"/>
<evidence type="ECO:0000313" key="9">
    <source>
        <dbReference type="EMBL" id="PSF13270.1"/>
    </source>
</evidence>
<name>A0A2T1KT78_9GAMM</name>
<feature type="domain" description="FdhE N-terminal" evidence="6">
    <location>
        <begin position="18"/>
        <end position="181"/>
    </location>
</feature>
<evidence type="ECO:0000256" key="4">
    <source>
        <dbReference type="HAMAP-Rule" id="MF_00611"/>
    </source>
</evidence>
<dbReference type="Gene3D" id="3.90.1670.10">
    <property type="entry name" value="FdhE-like domain"/>
    <property type="match status" value="1"/>
</dbReference>
<dbReference type="FunFam" id="3.90.1670.10:FF:000001">
    <property type="entry name" value="Protein FdhE"/>
    <property type="match status" value="1"/>
</dbReference>
<dbReference type="InterPro" id="IPR056796">
    <property type="entry name" value="FdhE_C"/>
</dbReference>
<dbReference type="EMBL" id="PXNP01000009">
    <property type="protein sequence ID" value="PSF13270.1"/>
    <property type="molecule type" value="Genomic_DNA"/>
</dbReference>
<feature type="region of interest" description="Disordered" evidence="5">
    <location>
        <begin position="299"/>
        <end position="320"/>
    </location>
</feature>
<dbReference type="OrthoDB" id="9794151at2"/>
<evidence type="ECO:0000256" key="2">
    <source>
        <dbReference type="ARBA" id="ARBA00022490"/>
    </source>
</evidence>
<keyword evidence="2 4" id="KW-0963">Cytoplasm</keyword>
<dbReference type="GO" id="GO:0005829">
    <property type="term" value="C:cytosol"/>
    <property type="evidence" value="ECO:0007669"/>
    <property type="project" value="TreeGrafter"/>
</dbReference>
<comment type="caution">
    <text evidence="9">The sequence shown here is derived from an EMBL/GenBank/DDBJ whole genome shotgun (WGS) entry which is preliminary data.</text>
</comment>
<comment type="function">
    <text evidence="4">Necessary for formate dehydrogenase activity.</text>
</comment>
<dbReference type="PANTHER" id="PTHR37689">
    <property type="entry name" value="PROTEIN FDHE"/>
    <property type="match status" value="1"/>
</dbReference>
<dbReference type="InterPro" id="IPR056774">
    <property type="entry name" value="FdhE_N"/>
</dbReference>
<evidence type="ECO:0000259" key="7">
    <source>
        <dbReference type="Pfam" id="PF24859"/>
    </source>
</evidence>
<organism evidence="9 10">
    <name type="scientific">Marinobacter fuscus</name>
    <dbReference type="NCBI Taxonomy" id="2109942"/>
    <lineage>
        <taxon>Bacteria</taxon>
        <taxon>Pseudomonadati</taxon>
        <taxon>Pseudomonadota</taxon>
        <taxon>Gammaproteobacteria</taxon>
        <taxon>Pseudomonadales</taxon>
        <taxon>Marinobacteraceae</taxon>
        <taxon>Marinobacter</taxon>
    </lineage>
</organism>
<dbReference type="InterPro" id="IPR024064">
    <property type="entry name" value="FdhE-like_sf"/>
</dbReference>
<dbReference type="InterPro" id="IPR056797">
    <property type="entry name" value="FdhE_central"/>
</dbReference>
<dbReference type="SUPFAM" id="SSF144020">
    <property type="entry name" value="FdhE-like"/>
    <property type="match status" value="1"/>
</dbReference>
<evidence type="ECO:0000313" key="10">
    <source>
        <dbReference type="Proteomes" id="UP000239866"/>
    </source>
</evidence>